<keyword evidence="2" id="KW-1185">Reference proteome</keyword>
<name>A0A0H2KR82_9MICO</name>
<gene>
    <name evidence="1" type="ORF">FB00_05170</name>
</gene>
<dbReference type="AlphaFoldDB" id="A0A0H2KR82"/>
<dbReference type="RefSeq" id="WP_047231793.1">
    <property type="nucleotide sequence ID" value="NZ_JNBQ01000003.1"/>
</dbReference>
<protein>
    <submittedName>
        <fullName evidence="1">Uncharacterized protein</fullName>
    </submittedName>
</protein>
<accession>A0A0H2KR82</accession>
<evidence type="ECO:0000313" key="2">
    <source>
        <dbReference type="Proteomes" id="UP000035265"/>
    </source>
</evidence>
<evidence type="ECO:0000313" key="1">
    <source>
        <dbReference type="EMBL" id="KLN35678.1"/>
    </source>
</evidence>
<reference evidence="1 2" key="1">
    <citation type="submission" date="2014-05" db="EMBL/GenBank/DDBJ databases">
        <title>Cellulosimicrobium funkei U11 genome.</title>
        <authorList>
            <person name="Hu C."/>
            <person name="Gong Y."/>
            <person name="Wan W."/>
            <person name="Jiang M."/>
        </authorList>
    </citation>
    <scope>NUCLEOTIDE SEQUENCE [LARGE SCALE GENOMIC DNA]</scope>
    <source>
        <strain evidence="1 2">U11</strain>
    </source>
</reference>
<dbReference type="EMBL" id="JNBQ01000003">
    <property type="protein sequence ID" value="KLN35678.1"/>
    <property type="molecule type" value="Genomic_DNA"/>
</dbReference>
<dbReference type="PATRIC" id="fig|264251.5.peg.1061"/>
<proteinExistence type="predicted"/>
<comment type="caution">
    <text evidence="1">The sequence shown here is derived from an EMBL/GenBank/DDBJ whole genome shotgun (WGS) entry which is preliminary data.</text>
</comment>
<dbReference type="Proteomes" id="UP000035265">
    <property type="component" value="Unassembled WGS sequence"/>
</dbReference>
<organism evidence="1 2">
    <name type="scientific">Cellulosimicrobium funkei</name>
    <dbReference type="NCBI Taxonomy" id="264251"/>
    <lineage>
        <taxon>Bacteria</taxon>
        <taxon>Bacillati</taxon>
        <taxon>Actinomycetota</taxon>
        <taxon>Actinomycetes</taxon>
        <taxon>Micrococcales</taxon>
        <taxon>Promicromonosporaceae</taxon>
        <taxon>Cellulosimicrobium</taxon>
    </lineage>
</organism>
<sequence>MATVDYFLSGDPEVAKQHLHAALQEQGFTVSTRPTGQWAAERGSKQKTFWLGAFAGKAQHLVFTVDFMLHGDQLVARIDRPTGHGAMAGAVGVARSNKAFSEVDQAIGTRLTQHGILANVVHA</sequence>